<evidence type="ECO:0000313" key="10">
    <source>
        <dbReference type="EMBL" id="RKP31511.1"/>
    </source>
</evidence>
<evidence type="ECO:0000256" key="7">
    <source>
        <dbReference type="SAM" id="Phobius"/>
    </source>
</evidence>
<dbReference type="AlphaFoldDB" id="A0A4P9ZGX0"/>
<dbReference type="Gene3D" id="1.20.1420.30">
    <property type="entry name" value="NCX, central ion-binding region"/>
    <property type="match status" value="2"/>
</dbReference>
<dbReference type="OrthoDB" id="407410at2759"/>
<feature type="domain" description="Sodium/calcium exchanger membrane region" evidence="9">
    <location>
        <begin position="524"/>
        <end position="672"/>
    </location>
</feature>
<keyword evidence="8" id="KW-0732">Signal</keyword>
<evidence type="ECO:0000256" key="6">
    <source>
        <dbReference type="ARBA" id="ARBA00023136"/>
    </source>
</evidence>
<dbReference type="EMBL" id="ML004441">
    <property type="protein sequence ID" value="RKP31511.1"/>
    <property type="molecule type" value="Genomic_DNA"/>
</dbReference>
<dbReference type="InterPro" id="IPR044880">
    <property type="entry name" value="NCX_ion-bd_dom_sf"/>
</dbReference>
<dbReference type="InterPro" id="IPR004837">
    <property type="entry name" value="NaCa_Exmemb"/>
</dbReference>
<evidence type="ECO:0000256" key="3">
    <source>
        <dbReference type="ARBA" id="ARBA00022448"/>
    </source>
</evidence>
<feature type="transmembrane region" description="Helical" evidence="7">
    <location>
        <begin position="130"/>
        <end position="152"/>
    </location>
</feature>
<sequence>MRLQKTSGAYAVLILLAVTSLGCSEPLPFPEIVLDSVDASSKLTLSCSEINRIPRKDQCDVQKQCSRSQDVSGYINYSKLYYCTNARPWAIVVAALSLSFCFVSLAHAASEYLCPNLHAISKLLQFSDNLSGLTLLAFGNGSADIFSTYHALESGSVELATSELICASLFILTVVVGSISIAKPFKVPKFFFFRDTFFYLLILTIMLLILTVGAINYIFATVLMVSYVVYVAFAVYTHSHLARLAHKLNNIAQVRNSYAWNPDVARGDAETEDLPSINNILEGYEDEEELIDDEFAEFLASHPHSALEERIPLGAGSYALKLLLKQLMKHSSKLVASKPSAVELSPPASSSEPTRPVEAPATRFGPSNYFDYFLSVVEKKHGLVLRLLLPDVYVGQPPLLLFYAVITAPANIVFKLTIPNRTMSMEHCAKLGSYDTFMTIFDPNRSEVTDDDYDYDVESTLFRVQIVLSAIMFSSKLYGFDYWLVLSIVIVGGAAALATQVPERSPEINVNIKKHHFWNNIGCFLGFCTSLVWISIFAAEIVTALKAAGTVFAITDDKVGATFFAFGNSIGDLVSNLSIARMGMPVMAFSACFGGPLLSICSLGLCSCIIMAKKKTTSIEIQFSNVLRITVFALIATLVFLGVFIPRNKWMFDRKVGYVLIGWWLLLMSLVLVL</sequence>
<dbReference type="GO" id="GO:0006874">
    <property type="term" value="P:intracellular calcium ion homeostasis"/>
    <property type="evidence" value="ECO:0007669"/>
    <property type="project" value="TreeGrafter"/>
</dbReference>
<evidence type="ECO:0000259" key="9">
    <source>
        <dbReference type="Pfam" id="PF01699"/>
    </source>
</evidence>
<evidence type="ECO:0000256" key="4">
    <source>
        <dbReference type="ARBA" id="ARBA00022692"/>
    </source>
</evidence>
<dbReference type="GO" id="GO:0016020">
    <property type="term" value="C:membrane"/>
    <property type="evidence" value="ECO:0007669"/>
    <property type="project" value="UniProtKB-SubCell"/>
</dbReference>
<evidence type="ECO:0000256" key="5">
    <source>
        <dbReference type="ARBA" id="ARBA00022989"/>
    </source>
</evidence>
<keyword evidence="5 7" id="KW-1133">Transmembrane helix</keyword>
<keyword evidence="11" id="KW-1185">Reference proteome</keyword>
<gene>
    <name evidence="10" type="ORF">METBISCDRAFT_26587</name>
</gene>
<feature type="chain" id="PRO_5020310956" description="Sodium/calcium exchanger membrane region domain-containing protein" evidence="8">
    <location>
        <begin position="25"/>
        <end position="674"/>
    </location>
</feature>
<dbReference type="PROSITE" id="PS51257">
    <property type="entry name" value="PROKAR_LIPOPROTEIN"/>
    <property type="match status" value="1"/>
</dbReference>
<dbReference type="PANTHER" id="PTHR12266">
    <property type="entry name" value="NA+/CA2+ K+ INDEPENDENT EXCHANGER"/>
    <property type="match status" value="1"/>
</dbReference>
<feature type="transmembrane region" description="Helical" evidence="7">
    <location>
        <begin position="586"/>
        <end position="612"/>
    </location>
</feature>
<comment type="subcellular location">
    <subcellularLocation>
        <location evidence="1">Membrane</location>
        <topology evidence="1">Multi-pass membrane protein</topology>
    </subcellularLocation>
</comment>
<keyword evidence="3" id="KW-0813">Transport</keyword>
<name>A0A4P9ZGX0_9ASCO</name>
<dbReference type="Proteomes" id="UP000268321">
    <property type="component" value="Unassembled WGS sequence"/>
</dbReference>
<dbReference type="GO" id="GO:0008324">
    <property type="term" value="F:monoatomic cation transmembrane transporter activity"/>
    <property type="evidence" value="ECO:0007669"/>
    <property type="project" value="TreeGrafter"/>
</dbReference>
<dbReference type="PANTHER" id="PTHR12266:SF0">
    <property type="entry name" value="MITOCHONDRIAL SODIUM_CALCIUM EXCHANGER PROTEIN"/>
    <property type="match status" value="1"/>
</dbReference>
<protein>
    <recommendedName>
        <fullName evidence="9">Sodium/calcium exchanger membrane region domain-containing protein</fullName>
    </recommendedName>
</protein>
<evidence type="ECO:0000256" key="2">
    <source>
        <dbReference type="ARBA" id="ARBA00008170"/>
    </source>
</evidence>
<feature type="transmembrane region" description="Helical" evidence="7">
    <location>
        <begin position="480"/>
        <end position="497"/>
    </location>
</feature>
<evidence type="ECO:0000256" key="1">
    <source>
        <dbReference type="ARBA" id="ARBA00004141"/>
    </source>
</evidence>
<feature type="signal peptide" evidence="8">
    <location>
        <begin position="1"/>
        <end position="24"/>
    </location>
</feature>
<feature type="transmembrane region" description="Helical" evidence="7">
    <location>
        <begin position="197"/>
        <end position="219"/>
    </location>
</feature>
<feature type="transmembrane region" description="Helical" evidence="7">
    <location>
        <begin position="624"/>
        <end position="644"/>
    </location>
</feature>
<dbReference type="InterPro" id="IPR051359">
    <property type="entry name" value="CaCA_antiporter"/>
</dbReference>
<dbReference type="Pfam" id="PF01699">
    <property type="entry name" value="Na_Ca_ex"/>
    <property type="match status" value="2"/>
</dbReference>
<feature type="transmembrane region" description="Helical" evidence="7">
    <location>
        <begin position="225"/>
        <end position="245"/>
    </location>
</feature>
<feature type="transmembrane region" description="Helical" evidence="7">
    <location>
        <begin position="517"/>
        <end position="539"/>
    </location>
</feature>
<feature type="domain" description="Sodium/calcium exchanger membrane region" evidence="9">
    <location>
        <begin position="98"/>
        <end position="235"/>
    </location>
</feature>
<keyword evidence="6 7" id="KW-0472">Membrane</keyword>
<evidence type="ECO:0000256" key="8">
    <source>
        <dbReference type="SAM" id="SignalP"/>
    </source>
</evidence>
<organism evidence="10 11">
    <name type="scientific">Metschnikowia bicuspidata</name>
    <dbReference type="NCBI Taxonomy" id="27322"/>
    <lineage>
        <taxon>Eukaryota</taxon>
        <taxon>Fungi</taxon>
        <taxon>Dikarya</taxon>
        <taxon>Ascomycota</taxon>
        <taxon>Saccharomycotina</taxon>
        <taxon>Pichiomycetes</taxon>
        <taxon>Metschnikowiaceae</taxon>
        <taxon>Metschnikowia</taxon>
    </lineage>
</organism>
<feature type="transmembrane region" description="Helical" evidence="7">
    <location>
        <begin position="89"/>
        <end position="109"/>
    </location>
</feature>
<feature type="transmembrane region" description="Helical" evidence="7">
    <location>
        <begin position="164"/>
        <end position="185"/>
    </location>
</feature>
<reference evidence="11" key="1">
    <citation type="journal article" date="2018" name="Nat. Microbiol.">
        <title>Leveraging single-cell genomics to expand the fungal tree of life.</title>
        <authorList>
            <person name="Ahrendt S.R."/>
            <person name="Quandt C.A."/>
            <person name="Ciobanu D."/>
            <person name="Clum A."/>
            <person name="Salamov A."/>
            <person name="Andreopoulos B."/>
            <person name="Cheng J.F."/>
            <person name="Woyke T."/>
            <person name="Pelin A."/>
            <person name="Henrissat B."/>
            <person name="Reynolds N.K."/>
            <person name="Benny G.L."/>
            <person name="Smith M.E."/>
            <person name="James T.Y."/>
            <person name="Grigoriev I.V."/>
        </authorList>
    </citation>
    <scope>NUCLEOTIDE SEQUENCE [LARGE SCALE GENOMIC DNA]</scope>
    <source>
        <strain evidence="11">Baker2002</strain>
    </source>
</reference>
<evidence type="ECO:0000313" key="11">
    <source>
        <dbReference type="Proteomes" id="UP000268321"/>
    </source>
</evidence>
<keyword evidence="4 7" id="KW-0812">Transmembrane</keyword>
<proteinExistence type="inferred from homology"/>
<comment type="similarity">
    <text evidence="2">Belongs to the Ca(2+):cation antiporter (CaCA) (TC 2.A.19) family.</text>
</comment>
<feature type="transmembrane region" description="Helical" evidence="7">
    <location>
        <begin position="656"/>
        <end position="673"/>
    </location>
</feature>
<accession>A0A4P9ZGX0</accession>